<name>A0A6J5M0B8_9CAUD</name>
<proteinExistence type="predicted"/>
<evidence type="ECO:0008006" key="3">
    <source>
        <dbReference type="Google" id="ProtNLM"/>
    </source>
</evidence>
<keyword evidence="1" id="KW-0812">Transmembrane</keyword>
<gene>
    <name evidence="2" type="ORF">UFOVP396_10</name>
</gene>
<evidence type="ECO:0000256" key="1">
    <source>
        <dbReference type="SAM" id="Phobius"/>
    </source>
</evidence>
<feature type="transmembrane region" description="Helical" evidence="1">
    <location>
        <begin position="57"/>
        <end position="77"/>
    </location>
</feature>
<protein>
    <recommendedName>
        <fullName evidence="3">Haemolysin XhlA</fullName>
    </recommendedName>
</protein>
<organism evidence="2">
    <name type="scientific">uncultured Caudovirales phage</name>
    <dbReference type="NCBI Taxonomy" id="2100421"/>
    <lineage>
        <taxon>Viruses</taxon>
        <taxon>Duplodnaviria</taxon>
        <taxon>Heunggongvirae</taxon>
        <taxon>Uroviricota</taxon>
        <taxon>Caudoviricetes</taxon>
        <taxon>Peduoviridae</taxon>
        <taxon>Maltschvirus</taxon>
        <taxon>Maltschvirus maltsch</taxon>
    </lineage>
</organism>
<dbReference type="EMBL" id="LR796381">
    <property type="protein sequence ID" value="CAB4140118.1"/>
    <property type="molecule type" value="Genomic_DNA"/>
</dbReference>
<keyword evidence="1" id="KW-1133">Transmembrane helix</keyword>
<reference evidence="2" key="1">
    <citation type="submission" date="2020-04" db="EMBL/GenBank/DDBJ databases">
        <authorList>
            <person name="Chiriac C."/>
            <person name="Salcher M."/>
            <person name="Ghai R."/>
            <person name="Kavagutti S V."/>
        </authorList>
    </citation>
    <scope>NUCLEOTIDE SEQUENCE</scope>
</reference>
<evidence type="ECO:0000313" key="2">
    <source>
        <dbReference type="EMBL" id="CAB4140118.1"/>
    </source>
</evidence>
<accession>A0A6J5M0B8</accession>
<keyword evidence="1" id="KW-0472">Membrane</keyword>
<sequence>MKKRKINQTKQQLNNNLLVHILKDMNQKIEHIHQDLTKHGDDITELKQQIAMSKGGLKVLIGIAAMLGTIFTIWQYFLGKHGS</sequence>